<dbReference type="EMBL" id="MU167212">
    <property type="protein sequence ID" value="KAG0151631.1"/>
    <property type="molecule type" value="Genomic_DNA"/>
</dbReference>
<sequence>MIASNYMVGCIFKSAVSSLNLKRLWQEFREDIIWPFMFTSPPSRIFLAFVVLFQALRHHSQAKLCNREDYHGPHLQYSQPGLPGSLAKPRRRSFIPVPSPRPKLTRSRSASVINFLQSANPHTIKTDALRSKEQDAFEGPGHPDLFAVEDLPEIGDDDGLEKPSTPDFEPAVRTFKIVEPLTPPPKPKPKVGVVRRGRNFLLKLLMKMVEGCIGLVSWLKKVMRWGKDSKTHPMPHPEFDPSGLKVFNGAPNSDATVPSTPLEGMKALAWELILDPSKQDSVMGDIYGLGGESKTWPWTFTGTAFMGTKLIKTMISSELPKLGIADTHGLEEKFPEGIDEFLASFTKPEEKEVIENFTKSLNSGLNFLPADHKKRVPFVAQQYREERMERAREALGKPSEAVKELGGKA</sequence>
<proteinExistence type="predicted"/>
<protein>
    <submittedName>
        <fullName evidence="1">Uncharacterized protein</fullName>
    </submittedName>
</protein>
<gene>
    <name evidence="1" type="ORF">CROQUDRAFT_130003</name>
</gene>
<evidence type="ECO:0000313" key="2">
    <source>
        <dbReference type="Proteomes" id="UP000886653"/>
    </source>
</evidence>
<dbReference type="Proteomes" id="UP000886653">
    <property type="component" value="Unassembled WGS sequence"/>
</dbReference>
<accession>A0A9P6NQQ8</accession>
<keyword evidence="2" id="KW-1185">Reference proteome</keyword>
<dbReference type="AlphaFoldDB" id="A0A9P6NQQ8"/>
<reference evidence="1" key="1">
    <citation type="submission" date="2013-11" db="EMBL/GenBank/DDBJ databases">
        <title>Genome sequence of the fusiform rust pathogen reveals effectors for host alternation and coevolution with pine.</title>
        <authorList>
            <consortium name="DOE Joint Genome Institute"/>
            <person name="Smith K."/>
            <person name="Pendleton A."/>
            <person name="Kubisiak T."/>
            <person name="Anderson C."/>
            <person name="Salamov A."/>
            <person name="Aerts A."/>
            <person name="Riley R."/>
            <person name="Clum A."/>
            <person name="Lindquist E."/>
            <person name="Ence D."/>
            <person name="Campbell M."/>
            <person name="Kronenberg Z."/>
            <person name="Feau N."/>
            <person name="Dhillon B."/>
            <person name="Hamelin R."/>
            <person name="Burleigh J."/>
            <person name="Smith J."/>
            <person name="Yandell M."/>
            <person name="Nelson C."/>
            <person name="Grigoriev I."/>
            <person name="Davis J."/>
        </authorList>
    </citation>
    <scope>NUCLEOTIDE SEQUENCE</scope>
    <source>
        <strain evidence="1">G11</strain>
    </source>
</reference>
<evidence type="ECO:0000313" key="1">
    <source>
        <dbReference type="EMBL" id="KAG0151631.1"/>
    </source>
</evidence>
<organism evidence="1 2">
    <name type="scientific">Cronartium quercuum f. sp. fusiforme G11</name>
    <dbReference type="NCBI Taxonomy" id="708437"/>
    <lineage>
        <taxon>Eukaryota</taxon>
        <taxon>Fungi</taxon>
        <taxon>Dikarya</taxon>
        <taxon>Basidiomycota</taxon>
        <taxon>Pucciniomycotina</taxon>
        <taxon>Pucciniomycetes</taxon>
        <taxon>Pucciniales</taxon>
        <taxon>Coleosporiaceae</taxon>
        <taxon>Cronartium</taxon>
    </lineage>
</organism>
<name>A0A9P6NQQ8_9BASI</name>
<comment type="caution">
    <text evidence="1">The sequence shown here is derived from an EMBL/GenBank/DDBJ whole genome shotgun (WGS) entry which is preliminary data.</text>
</comment>